<dbReference type="SUPFAM" id="SSF110710">
    <property type="entry name" value="TTHA0583/YokD-like"/>
    <property type="match status" value="1"/>
</dbReference>
<dbReference type="PANTHER" id="PTHR11104:SF0">
    <property type="entry name" value="SPBETA PROPHAGE-DERIVED AMINOGLYCOSIDE N(3')-ACETYLTRANSFERASE-LIKE PROTEIN YOKD"/>
    <property type="match status" value="1"/>
</dbReference>
<comment type="caution">
    <text evidence="5">The sequence shown here is derived from an EMBL/GenBank/DDBJ whole genome shotgun (WGS) entry which is preliminary data.</text>
</comment>
<sequence>MQQKARKEYPRLTAGLLAEGLKNLGLGRGDIVFMHSSLKDLAPAGQLLALPEMGMPLVLEALKEMVGPEGLIAVPTLTSCFVKSSVGPTGEIWDKKTTPSRVGVITNYLLRQRGVRRSDHPSHSIAALGHRAAEFVEGHAWNAGSTFHRGGPWGRLCEWDAKILFLGTYLSTCTLVHCVEDWMGLPYLESSECLILDENRDVRIVTVTGSPTGPRDFYNSRDTKLEKKFAQAGFYKTGRVCMAEVTLFKARDLVCRLWRWLEEDPWLLLKTDKSDPWSQRAGKAAEKHLAAFGKPCPWA</sequence>
<dbReference type="EC" id="2.3.1.-" evidence="4"/>
<dbReference type="AlphaFoldDB" id="A0A1F5YRA6"/>
<evidence type="ECO:0000256" key="3">
    <source>
        <dbReference type="ARBA" id="ARBA00023315"/>
    </source>
</evidence>
<comment type="similarity">
    <text evidence="1 4">Belongs to the antibiotic N-acetyltransferase family.</text>
</comment>
<organism evidence="5 6">
    <name type="scientific">Candidatus Glassbacteria bacterium RIFCSPLOWO2_12_FULL_58_11</name>
    <dbReference type="NCBI Taxonomy" id="1817867"/>
    <lineage>
        <taxon>Bacteria</taxon>
        <taxon>Candidatus Glassiibacteriota</taxon>
    </lineage>
</organism>
<proteinExistence type="inferred from homology"/>
<evidence type="ECO:0000256" key="1">
    <source>
        <dbReference type="ARBA" id="ARBA00006383"/>
    </source>
</evidence>
<evidence type="ECO:0000256" key="2">
    <source>
        <dbReference type="ARBA" id="ARBA00022679"/>
    </source>
</evidence>
<dbReference type="GO" id="GO:0046353">
    <property type="term" value="F:aminoglycoside 3-N-acetyltransferase activity"/>
    <property type="evidence" value="ECO:0007669"/>
    <property type="project" value="UniProtKB-EC"/>
</dbReference>
<reference evidence="5 6" key="1">
    <citation type="journal article" date="2016" name="Nat. Commun.">
        <title>Thousands of microbial genomes shed light on interconnected biogeochemical processes in an aquifer system.</title>
        <authorList>
            <person name="Anantharaman K."/>
            <person name="Brown C.T."/>
            <person name="Hug L.A."/>
            <person name="Sharon I."/>
            <person name="Castelle C.J."/>
            <person name="Probst A.J."/>
            <person name="Thomas B.C."/>
            <person name="Singh A."/>
            <person name="Wilkins M.J."/>
            <person name="Karaoz U."/>
            <person name="Brodie E.L."/>
            <person name="Williams K.H."/>
            <person name="Hubbard S.S."/>
            <person name="Banfield J.F."/>
        </authorList>
    </citation>
    <scope>NUCLEOTIDE SEQUENCE [LARGE SCALE GENOMIC DNA]</scope>
</reference>
<dbReference type="PANTHER" id="PTHR11104">
    <property type="entry name" value="AMINOGLYCOSIDE N3-ACETYLTRANSFERASE"/>
    <property type="match status" value="1"/>
</dbReference>
<evidence type="ECO:0000313" key="6">
    <source>
        <dbReference type="Proteomes" id="UP000179129"/>
    </source>
</evidence>
<keyword evidence="3 4" id="KW-0012">Acyltransferase</keyword>
<accession>A0A1F5YRA6</accession>
<gene>
    <name evidence="5" type="ORF">A3F83_15950</name>
</gene>
<evidence type="ECO:0000313" key="5">
    <source>
        <dbReference type="EMBL" id="OGG02603.1"/>
    </source>
</evidence>
<dbReference type="Pfam" id="PF02522">
    <property type="entry name" value="Antibiotic_NAT"/>
    <property type="match status" value="1"/>
</dbReference>
<dbReference type="STRING" id="1817867.A3F83_15950"/>
<dbReference type="EMBL" id="MFIX01000182">
    <property type="protein sequence ID" value="OGG02603.1"/>
    <property type="molecule type" value="Genomic_DNA"/>
</dbReference>
<dbReference type="InterPro" id="IPR028345">
    <property type="entry name" value="Antibiotic_NAT-like"/>
</dbReference>
<comment type="catalytic activity">
    <reaction evidence="4">
        <text>a 2-deoxystreptamine antibiotic + acetyl-CoA = an N(3)-acetyl-2-deoxystreptamine antibiotic + CoA + H(+)</text>
        <dbReference type="Rhea" id="RHEA:12665"/>
        <dbReference type="ChEBI" id="CHEBI:15378"/>
        <dbReference type="ChEBI" id="CHEBI:57287"/>
        <dbReference type="ChEBI" id="CHEBI:57288"/>
        <dbReference type="ChEBI" id="CHEBI:57921"/>
        <dbReference type="ChEBI" id="CHEBI:77452"/>
        <dbReference type="EC" id="2.3.1.81"/>
    </reaction>
</comment>
<dbReference type="InterPro" id="IPR003679">
    <property type="entry name" value="Amioglycoside_AcTrfase"/>
</dbReference>
<dbReference type="GO" id="GO:0046677">
    <property type="term" value="P:response to antibiotic"/>
    <property type="evidence" value="ECO:0007669"/>
    <property type="project" value="UniProtKB-KW"/>
</dbReference>
<dbReference type="Proteomes" id="UP000179129">
    <property type="component" value="Unassembled WGS sequence"/>
</dbReference>
<protein>
    <recommendedName>
        <fullName evidence="4">Aminoglycoside N(3)-acetyltransferase</fullName>
        <ecNumber evidence="4">2.3.1.-</ecNumber>
    </recommendedName>
</protein>
<keyword evidence="4" id="KW-0046">Antibiotic resistance</keyword>
<evidence type="ECO:0000256" key="4">
    <source>
        <dbReference type="RuleBase" id="RU365031"/>
    </source>
</evidence>
<name>A0A1F5YRA6_9BACT</name>
<keyword evidence="2 4" id="KW-0808">Transferase</keyword>